<proteinExistence type="predicted"/>
<accession>A0ABN4MH65</accession>
<protein>
    <recommendedName>
        <fullName evidence="3">Lipoprotein</fullName>
    </recommendedName>
</protein>
<reference evidence="1 2" key="1">
    <citation type="submission" date="2015-11" db="EMBL/GenBank/DDBJ databases">
        <title>Exploring the genomic traits of fungus-feeding bacterial genus Collimonas.</title>
        <authorList>
            <person name="Song C."/>
            <person name="Schmidt R."/>
            <person name="de Jager V."/>
            <person name="Krzyzanowska D."/>
            <person name="Jongedijk E."/>
            <person name="Cankar K."/>
            <person name="Beekwilder J."/>
            <person name="van Veen A."/>
            <person name="de Boer W."/>
            <person name="van Veen J.A."/>
            <person name="Garbeva P."/>
        </authorList>
    </citation>
    <scope>NUCLEOTIDE SEQUENCE [LARGE SCALE GENOMIC DNA]</scope>
    <source>
        <strain evidence="1 2">Ter291</strain>
    </source>
</reference>
<evidence type="ECO:0008006" key="3">
    <source>
        <dbReference type="Google" id="ProtNLM"/>
    </source>
</evidence>
<dbReference type="Proteomes" id="UP000074914">
    <property type="component" value="Chromosome"/>
</dbReference>
<gene>
    <name evidence="1" type="ORF">CPter291_5265</name>
</gene>
<sequence length="56" mass="5861">MAEGVVLDGWDDGCSGGMAVVSVRVFVLSTCYVFKQAANKPARYGNDKISRGYGGG</sequence>
<dbReference type="EMBL" id="CP013236">
    <property type="protein sequence ID" value="AMP17475.1"/>
    <property type="molecule type" value="Genomic_DNA"/>
</dbReference>
<keyword evidence="2" id="KW-1185">Reference proteome</keyword>
<name>A0ABN4MH65_9BURK</name>
<evidence type="ECO:0000313" key="2">
    <source>
        <dbReference type="Proteomes" id="UP000074914"/>
    </source>
</evidence>
<organism evidence="1 2">
    <name type="scientific">Collimonas pratensis</name>
    <dbReference type="NCBI Taxonomy" id="279113"/>
    <lineage>
        <taxon>Bacteria</taxon>
        <taxon>Pseudomonadati</taxon>
        <taxon>Pseudomonadota</taxon>
        <taxon>Betaproteobacteria</taxon>
        <taxon>Burkholderiales</taxon>
        <taxon>Oxalobacteraceae</taxon>
        <taxon>Collimonas</taxon>
    </lineage>
</organism>
<evidence type="ECO:0000313" key="1">
    <source>
        <dbReference type="EMBL" id="AMP17475.1"/>
    </source>
</evidence>